<evidence type="ECO:0008006" key="3">
    <source>
        <dbReference type="Google" id="ProtNLM"/>
    </source>
</evidence>
<comment type="caution">
    <text evidence="2">The sequence shown here is derived from an EMBL/GenBank/DDBJ whole genome shotgun (WGS) entry which is preliminary data.</text>
</comment>
<feature type="transmembrane region" description="Helical" evidence="1">
    <location>
        <begin position="12"/>
        <end position="39"/>
    </location>
</feature>
<name>X0UTY5_9ZZZZ</name>
<keyword evidence="1" id="KW-0472">Membrane</keyword>
<keyword evidence="1" id="KW-1133">Transmembrane helix</keyword>
<dbReference type="AlphaFoldDB" id="X0UTY5"/>
<sequence>MGIDSLQDVRDVTIIAFTIAGTVLFLAAIVVIVVVGMAATGALRAARRLIDEGVKPMVSNVRGTATFISDSAVSPIIRAYGLLSGVRRGLGVLSGLAQRGGGGKGRQEGRKK</sequence>
<proteinExistence type="predicted"/>
<evidence type="ECO:0000256" key="1">
    <source>
        <dbReference type="SAM" id="Phobius"/>
    </source>
</evidence>
<gene>
    <name evidence="2" type="ORF">S01H1_43842</name>
</gene>
<reference evidence="2" key="1">
    <citation type="journal article" date="2014" name="Front. Microbiol.">
        <title>High frequency of phylogenetically diverse reductive dehalogenase-homologous genes in deep subseafloor sedimentary metagenomes.</title>
        <authorList>
            <person name="Kawai M."/>
            <person name="Futagami T."/>
            <person name="Toyoda A."/>
            <person name="Takaki Y."/>
            <person name="Nishi S."/>
            <person name="Hori S."/>
            <person name="Arai W."/>
            <person name="Tsubouchi T."/>
            <person name="Morono Y."/>
            <person name="Uchiyama I."/>
            <person name="Ito T."/>
            <person name="Fujiyama A."/>
            <person name="Inagaki F."/>
            <person name="Takami H."/>
        </authorList>
    </citation>
    <scope>NUCLEOTIDE SEQUENCE</scope>
    <source>
        <strain evidence="2">Expedition CK06-06</strain>
    </source>
</reference>
<organism evidence="2">
    <name type="scientific">marine sediment metagenome</name>
    <dbReference type="NCBI Taxonomy" id="412755"/>
    <lineage>
        <taxon>unclassified sequences</taxon>
        <taxon>metagenomes</taxon>
        <taxon>ecological metagenomes</taxon>
    </lineage>
</organism>
<evidence type="ECO:0000313" key="2">
    <source>
        <dbReference type="EMBL" id="GAG02672.1"/>
    </source>
</evidence>
<accession>X0UTY5</accession>
<dbReference type="EMBL" id="BARS01027941">
    <property type="protein sequence ID" value="GAG02672.1"/>
    <property type="molecule type" value="Genomic_DNA"/>
</dbReference>
<protein>
    <recommendedName>
        <fullName evidence="3">DUF948 domain-containing protein</fullName>
    </recommendedName>
</protein>
<keyword evidence="1" id="KW-0812">Transmembrane</keyword>